<protein>
    <recommendedName>
        <fullName evidence="15">ATPase subunit I</fullName>
    </recommendedName>
</protein>
<keyword evidence="4 11" id="KW-0812">Transmembrane</keyword>
<accession>A0A8T2TR69</accession>
<evidence type="ECO:0000256" key="8">
    <source>
        <dbReference type="ARBA" id="ARBA00023136"/>
    </source>
</evidence>
<proteinExistence type="inferred from homology"/>
<dbReference type="AlphaFoldDB" id="A0A8T2TR69"/>
<reference evidence="13" key="1">
    <citation type="submission" date="2021-08" db="EMBL/GenBank/DDBJ databases">
        <title>WGS assembly of Ceratopteris richardii.</title>
        <authorList>
            <person name="Marchant D.B."/>
            <person name="Chen G."/>
            <person name="Jenkins J."/>
            <person name="Shu S."/>
            <person name="Leebens-Mack J."/>
            <person name="Grimwood J."/>
            <person name="Schmutz J."/>
            <person name="Soltis P."/>
            <person name="Soltis D."/>
            <person name="Chen Z.-H."/>
        </authorList>
    </citation>
    <scope>NUCLEOTIDE SEQUENCE</scope>
    <source>
        <strain evidence="13">Whitten #5841</strain>
        <tissue evidence="13">Leaf</tissue>
    </source>
</reference>
<comment type="function">
    <text evidence="10">F(1)F(0) ATP synthase produces ATP from ADP in the presence of a proton or sodium gradient. F-type ATPases consist of two structural domains, F(1) containing the extramembraneous catalytic core and F(0) containing the membrane proton channel, linked together by a central stalk and a peripheral stalk. During catalysis, ATP synthesis in the catalytic domain of F(1) is coupled via a rotary mechanism of the central stalk subunits to proton translocation.</text>
</comment>
<comment type="caution">
    <text evidence="13">The sequence shown here is derived from an EMBL/GenBank/DDBJ whole genome shotgun (WGS) entry which is preliminary data.</text>
</comment>
<keyword evidence="7 11" id="KW-0406">Ion transport</keyword>
<keyword evidence="14" id="KW-1185">Reference proteome</keyword>
<dbReference type="EMBL" id="CM035416">
    <property type="protein sequence ID" value="KAH7425877.1"/>
    <property type="molecule type" value="Genomic_DNA"/>
</dbReference>
<evidence type="ECO:0000256" key="9">
    <source>
        <dbReference type="ARBA" id="ARBA00023310"/>
    </source>
</evidence>
<feature type="coiled-coil region" evidence="12">
    <location>
        <begin position="61"/>
        <end position="95"/>
    </location>
</feature>
<evidence type="ECO:0000256" key="10">
    <source>
        <dbReference type="ARBA" id="ARBA00025198"/>
    </source>
</evidence>
<dbReference type="CDD" id="cd06503">
    <property type="entry name" value="ATP-synt_Fo_b"/>
    <property type="match status" value="1"/>
</dbReference>
<evidence type="ECO:0008006" key="15">
    <source>
        <dbReference type="Google" id="ProtNLM"/>
    </source>
</evidence>
<dbReference type="PANTHER" id="PTHR34264:SF3">
    <property type="entry name" value="ATP SYNTHASE SUBUNIT B, CHLOROPLASTIC"/>
    <property type="match status" value="1"/>
</dbReference>
<dbReference type="Pfam" id="PF00430">
    <property type="entry name" value="ATP-synt_B"/>
    <property type="match status" value="1"/>
</dbReference>
<dbReference type="PANTHER" id="PTHR34264">
    <property type="entry name" value="ATP SYNTHASE SUBUNIT B, CHLOROPLASTIC"/>
    <property type="match status" value="1"/>
</dbReference>
<dbReference type="GO" id="GO:0015986">
    <property type="term" value="P:proton motive force-driven ATP synthesis"/>
    <property type="evidence" value="ECO:0007669"/>
    <property type="project" value="InterPro"/>
</dbReference>
<gene>
    <name evidence="13" type="ORF">KP509_11G075700</name>
</gene>
<comment type="subcellular location">
    <subcellularLocation>
        <location evidence="1">Membrane</location>
        <topology evidence="1">Single-pass membrane protein</topology>
    </subcellularLocation>
</comment>
<evidence type="ECO:0000256" key="7">
    <source>
        <dbReference type="ARBA" id="ARBA00023065"/>
    </source>
</evidence>
<name>A0A8T2TR69_CERRI</name>
<dbReference type="InterPro" id="IPR002146">
    <property type="entry name" value="ATP_synth_b/b'su_bac/chlpt"/>
</dbReference>
<evidence type="ECO:0000313" key="13">
    <source>
        <dbReference type="EMBL" id="KAH7425877.1"/>
    </source>
</evidence>
<keyword evidence="2 11" id="KW-0813">Transport</keyword>
<evidence type="ECO:0000256" key="3">
    <source>
        <dbReference type="ARBA" id="ARBA00022547"/>
    </source>
</evidence>
<keyword evidence="5 11" id="KW-0375">Hydrogen ion transport</keyword>
<keyword evidence="8" id="KW-0472">Membrane</keyword>
<dbReference type="HAMAP" id="MF_01398">
    <property type="entry name" value="ATP_synth_b_bprime"/>
    <property type="match status" value="1"/>
</dbReference>
<keyword evidence="3 11" id="KW-0138">CF(0)</keyword>
<evidence type="ECO:0000256" key="1">
    <source>
        <dbReference type="ARBA" id="ARBA00004167"/>
    </source>
</evidence>
<dbReference type="Proteomes" id="UP000825935">
    <property type="component" value="Chromosome 11"/>
</dbReference>
<evidence type="ECO:0000313" key="14">
    <source>
        <dbReference type="Proteomes" id="UP000825935"/>
    </source>
</evidence>
<dbReference type="GO" id="GO:0045259">
    <property type="term" value="C:proton-transporting ATP synthase complex"/>
    <property type="evidence" value="ECO:0007669"/>
    <property type="project" value="UniProtKB-KW"/>
</dbReference>
<keyword evidence="12" id="KW-0175">Coiled coil</keyword>
<evidence type="ECO:0000256" key="4">
    <source>
        <dbReference type="ARBA" id="ARBA00022692"/>
    </source>
</evidence>
<keyword evidence="6" id="KW-1133">Transmembrane helix</keyword>
<comment type="similarity">
    <text evidence="11">Belongs to the ATPase B chain family.</text>
</comment>
<evidence type="ECO:0000256" key="11">
    <source>
        <dbReference type="RuleBase" id="RU003848"/>
    </source>
</evidence>
<sequence>MRSISEIFALLSYWVSAAGISLNTDIFEINLINLILVLSILFYYGKGVLLENHERTISNTIRDAEERYTEATEKLQKARIRLQQAKIKADEIRISGLAQMDKERQDLVDAADNDLNGLEDSKNNAICFEKQRAIEQVRQQVSRLASQRALESLNSCMTNQGKIFLKYESLIFYLFVLDNISYFIKNSLTLLKLLEKILLI</sequence>
<evidence type="ECO:0000256" key="2">
    <source>
        <dbReference type="ARBA" id="ARBA00022448"/>
    </source>
</evidence>
<evidence type="ECO:0000256" key="6">
    <source>
        <dbReference type="ARBA" id="ARBA00022989"/>
    </source>
</evidence>
<dbReference type="GO" id="GO:0015078">
    <property type="term" value="F:proton transmembrane transporter activity"/>
    <property type="evidence" value="ECO:0007669"/>
    <property type="project" value="InterPro"/>
</dbReference>
<evidence type="ECO:0000256" key="12">
    <source>
        <dbReference type="SAM" id="Coils"/>
    </source>
</evidence>
<dbReference type="OrthoDB" id="1924782at2759"/>
<organism evidence="13 14">
    <name type="scientific">Ceratopteris richardii</name>
    <name type="common">Triangle waterfern</name>
    <dbReference type="NCBI Taxonomy" id="49495"/>
    <lineage>
        <taxon>Eukaryota</taxon>
        <taxon>Viridiplantae</taxon>
        <taxon>Streptophyta</taxon>
        <taxon>Embryophyta</taxon>
        <taxon>Tracheophyta</taxon>
        <taxon>Polypodiopsida</taxon>
        <taxon>Polypodiidae</taxon>
        <taxon>Polypodiales</taxon>
        <taxon>Pteridineae</taxon>
        <taxon>Pteridaceae</taxon>
        <taxon>Parkerioideae</taxon>
        <taxon>Ceratopteris</taxon>
    </lineage>
</organism>
<keyword evidence="9" id="KW-0066">ATP synthesis</keyword>
<evidence type="ECO:0000256" key="5">
    <source>
        <dbReference type="ARBA" id="ARBA00022781"/>
    </source>
</evidence>